<evidence type="ECO:0000313" key="3">
    <source>
        <dbReference type="EMBL" id="MDQ9073706.1"/>
    </source>
</evidence>
<protein>
    <submittedName>
        <fullName evidence="3">Fatty acid desaturase</fullName>
        <ecNumber evidence="3">1.14.19.-</ecNumber>
    </submittedName>
</protein>
<sequence length="324" mass="39090">MNKFVNDSQKSDIAHLKKWFIWKTEWPTWLLIIFFYMACYFTLTHFEHLGSLISSILLLLLITFYMSLQHELLHGHPTRYDELNRLFGLLPFALLYPFDLYKQQHLIHHSDEHLTDPILDPESNYIFVENWQALNLLQKWQFQLNRNLLGRFLAGPFFSFISVLKQIFLDFYQLKLRAILMWIEHFILIAVLFWALKSIFHVPISLYIIIAYFSISIALIRSFYEHRPAVNISDRTVINEAEFIFRILFLDNNYHLIHHDLPHAPWFMLKTIFKRHQQDYLIKNNGFYVRGYRTLFRLHSIKAIDSPIYQHSLEQVQSKINQRK</sequence>
<dbReference type="InterPro" id="IPR005804">
    <property type="entry name" value="FA_desaturase_dom"/>
</dbReference>
<accession>A0AAW8JLN6</accession>
<gene>
    <name evidence="3" type="ORF">RFH51_19940</name>
</gene>
<dbReference type="Proteomes" id="UP001243195">
    <property type="component" value="Unassembled WGS sequence"/>
</dbReference>
<dbReference type="GO" id="GO:0016491">
    <property type="term" value="F:oxidoreductase activity"/>
    <property type="evidence" value="ECO:0007669"/>
    <property type="project" value="UniProtKB-KW"/>
</dbReference>
<feature type="transmembrane region" description="Helical" evidence="1">
    <location>
        <begin position="49"/>
        <end position="68"/>
    </location>
</feature>
<proteinExistence type="predicted"/>
<dbReference type="EMBL" id="JAVIDA010000059">
    <property type="protein sequence ID" value="MDQ9073706.1"/>
    <property type="molecule type" value="Genomic_DNA"/>
</dbReference>
<evidence type="ECO:0000313" key="4">
    <source>
        <dbReference type="Proteomes" id="UP001243195"/>
    </source>
</evidence>
<feature type="domain" description="Fatty acid desaturase" evidence="2">
    <location>
        <begin position="57"/>
        <end position="280"/>
    </location>
</feature>
<keyword evidence="1" id="KW-1133">Transmembrane helix</keyword>
<feature type="transmembrane region" description="Helical" evidence="1">
    <location>
        <begin position="148"/>
        <end position="168"/>
    </location>
</feature>
<dbReference type="AlphaFoldDB" id="A0AAW8JLN6"/>
<reference evidence="3" key="1">
    <citation type="submission" date="2023-08" db="EMBL/GenBank/DDBJ databases">
        <title>Emergence of clinically-relevant ST2 carbapenem-resistant Acinetobacter baumannii strains in hospital sewages in Zhejiang, East of China.</title>
        <authorList>
            <person name="Kaichao C."/>
            <person name="Zhang R."/>
        </authorList>
    </citation>
    <scope>NUCLEOTIDE SEQUENCE</scope>
    <source>
        <strain evidence="3">M-SY-60</strain>
    </source>
</reference>
<dbReference type="Pfam" id="PF00487">
    <property type="entry name" value="FA_desaturase"/>
    <property type="match status" value="1"/>
</dbReference>
<keyword evidence="3" id="KW-0560">Oxidoreductase</keyword>
<comment type="caution">
    <text evidence="3">The sequence shown here is derived from an EMBL/GenBank/DDBJ whole genome shotgun (WGS) entry which is preliminary data.</text>
</comment>
<feature type="transmembrane region" description="Helical" evidence="1">
    <location>
        <begin position="206"/>
        <end position="224"/>
    </location>
</feature>
<keyword evidence="1" id="KW-0812">Transmembrane</keyword>
<organism evidence="3 4">
    <name type="scientific">Acinetobacter gerneri</name>
    <dbReference type="NCBI Taxonomy" id="202952"/>
    <lineage>
        <taxon>Bacteria</taxon>
        <taxon>Pseudomonadati</taxon>
        <taxon>Pseudomonadota</taxon>
        <taxon>Gammaproteobacteria</taxon>
        <taxon>Moraxellales</taxon>
        <taxon>Moraxellaceae</taxon>
        <taxon>Acinetobacter</taxon>
    </lineage>
</organism>
<feature type="transmembrane region" description="Helical" evidence="1">
    <location>
        <begin position="26"/>
        <end position="43"/>
    </location>
</feature>
<dbReference type="GO" id="GO:0006629">
    <property type="term" value="P:lipid metabolic process"/>
    <property type="evidence" value="ECO:0007669"/>
    <property type="project" value="InterPro"/>
</dbReference>
<keyword evidence="1" id="KW-0472">Membrane</keyword>
<dbReference type="EC" id="1.14.19.-" evidence="3"/>
<evidence type="ECO:0000256" key="1">
    <source>
        <dbReference type="SAM" id="Phobius"/>
    </source>
</evidence>
<dbReference type="RefSeq" id="WP_004860950.1">
    <property type="nucleotide sequence ID" value="NZ_BBLI01000012.1"/>
</dbReference>
<dbReference type="GeneID" id="84208916"/>
<feature type="transmembrane region" description="Helical" evidence="1">
    <location>
        <begin position="174"/>
        <end position="194"/>
    </location>
</feature>
<evidence type="ECO:0000259" key="2">
    <source>
        <dbReference type="Pfam" id="PF00487"/>
    </source>
</evidence>
<name>A0AAW8JLN6_9GAMM</name>